<proteinExistence type="predicted"/>
<dbReference type="InterPro" id="IPR017956">
    <property type="entry name" value="AT_hook_DNA-bd_motif"/>
</dbReference>
<dbReference type="GO" id="GO:0003677">
    <property type="term" value="F:DNA binding"/>
    <property type="evidence" value="ECO:0007669"/>
    <property type="project" value="UniProtKB-KW"/>
</dbReference>
<dbReference type="PRINTS" id="PR00929">
    <property type="entry name" value="ATHOOK"/>
</dbReference>
<evidence type="ECO:0000313" key="4">
    <source>
        <dbReference type="EMBL" id="CAA7271784.1"/>
    </source>
</evidence>
<reference evidence="4 5" key="1">
    <citation type="submission" date="2020-01" db="EMBL/GenBank/DDBJ databases">
        <authorList>
            <person name="Gupta K D."/>
        </authorList>
    </citation>
    <scope>NUCLEOTIDE SEQUENCE [LARGE SCALE GENOMIC DNA]</scope>
</reference>
<keyword evidence="1" id="KW-0677">Repeat</keyword>
<dbReference type="GO" id="GO:0000785">
    <property type="term" value="C:chromatin"/>
    <property type="evidence" value="ECO:0007669"/>
    <property type="project" value="InterPro"/>
</dbReference>
<organism evidence="4 5">
    <name type="scientific">Cyclocybe aegerita</name>
    <name type="common">Black poplar mushroom</name>
    <name type="synonym">Agrocybe aegerita</name>
    <dbReference type="NCBI Taxonomy" id="1973307"/>
    <lineage>
        <taxon>Eukaryota</taxon>
        <taxon>Fungi</taxon>
        <taxon>Dikarya</taxon>
        <taxon>Basidiomycota</taxon>
        <taxon>Agaricomycotina</taxon>
        <taxon>Agaricomycetes</taxon>
        <taxon>Agaricomycetidae</taxon>
        <taxon>Agaricales</taxon>
        <taxon>Agaricineae</taxon>
        <taxon>Bolbitiaceae</taxon>
        <taxon>Cyclocybe</taxon>
    </lineage>
</organism>
<name>A0A8S0XUB8_CYCAE</name>
<evidence type="ECO:0000313" key="5">
    <source>
        <dbReference type="Proteomes" id="UP000467700"/>
    </source>
</evidence>
<keyword evidence="5" id="KW-1185">Reference proteome</keyword>
<comment type="caution">
    <text evidence="4">The sequence shown here is derived from an EMBL/GenBank/DDBJ whole genome shotgun (WGS) entry which is preliminary data.</text>
</comment>
<gene>
    <name evidence="4" type="ORF">AAE3_LOCUS14030</name>
</gene>
<sequence>MSTPPNDAQDDAVDKQSPVDELAEPNHTADDAEAGTSTAAPVKRGRGRPKGSKNKKAGTSSAADSPTTPTVPRKRGRPPKEKKEEPEGEPTPKRPRGRPPKNPKPAPPAEGAATTTEGGEAPKKKRGRPPKKTTT</sequence>
<dbReference type="EMBL" id="CACVBS010000112">
    <property type="protein sequence ID" value="CAA7271784.1"/>
    <property type="molecule type" value="Genomic_DNA"/>
</dbReference>
<dbReference type="Pfam" id="PF02178">
    <property type="entry name" value="AT_hook"/>
    <property type="match status" value="4"/>
</dbReference>
<feature type="compositionally biased region" description="Basic residues" evidence="3">
    <location>
        <begin position="123"/>
        <end position="135"/>
    </location>
</feature>
<feature type="compositionally biased region" description="Basic residues" evidence="3">
    <location>
        <begin position="43"/>
        <end position="56"/>
    </location>
</feature>
<evidence type="ECO:0000256" key="1">
    <source>
        <dbReference type="ARBA" id="ARBA00022737"/>
    </source>
</evidence>
<dbReference type="InterPro" id="IPR000116">
    <property type="entry name" value="HMGA"/>
</dbReference>
<feature type="region of interest" description="Disordered" evidence="3">
    <location>
        <begin position="1"/>
        <end position="135"/>
    </location>
</feature>
<dbReference type="PRINTS" id="PR00930">
    <property type="entry name" value="HIGHMOBLTYIY"/>
</dbReference>
<dbReference type="AlphaFoldDB" id="A0A8S0XUB8"/>
<protein>
    <submittedName>
        <fullName evidence="4">Uncharacterized protein</fullName>
    </submittedName>
</protein>
<dbReference type="GO" id="GO:0005634">
    <property type="term" value="C:nucleus"/>
    <property type="evidence" value="ECO:0007669"/>
    <property type="project" value="InterPro"/>
</dbReference>
<feature type="compositionally biased region" description="Low complexity" evidence="3">
    <location>
        <begin position="57"/>
        <end position="71"/>
    </location>
</feature>
<dbReference type="OrthoDB" id="3268356at2759"/>
<evidence type="ECO:0000256" key="2">
    <source>
        <dbReference type="ARBA" id="ARBA00023125"/>
    </source>
</evidence>
<dbReference type="SMART" id="SM00384">
    <property type="entry name" value="AT_hook"/>
    <property type="match status" value="4"/>
</dbReference>
<evidence type="ECO:0000256" key="3">
    <source>
        <dbReference type="SAM" id="MobiDB-lite"/>
    </source>
</evidence>
<keyword evidence="2" id="KW-0238">DNA-binding</keyword>
<feature type="compositionally biased region" description="Low complexity" evidence="3">
    <location>
        <begin position="109"/>
        <end position="119"/>
    </location>
</feature>
<dbReference type="GO" id="GO:0006355">
    <property type="term" value="P:regulation of DNA-templated transcription"/>
    <property type="evidence" value="ECO:0007669"/>
    <property type="project" value="InterPro"/>
</dbReference>
<dbReference type="Proteomes" id="UP000467700">
    <property type="component" value="Unassembled WGS sequence"/>
</dbReference>
<accession>A0A8S0XUB8</accession>